<name>A0A9Q8ZBW5_CURCL</name>
<dbReference type="InterPro" id="IPR011421">
    <property type="entry name" value="BCNT-C"/>
</dbReference>
<feature type="region of interest" description="Disordered" evidence="3">
    <location>
        <begin position="1"/>
        <end position="104"/>
    </location>
</feature>
<evidence type="ECO:0000259" key="4">
    <source>
        <dbReference type="Pfam" id="PF07572"/>
    </source>
</evidence>
<dbReference type="PANTHER" id="PTHR48407">
    <property type="entry name" value="CRANIOFACIAL DEVELOPMENT PROTEIN 1"/>
    <property type="match status" value="1"/>
</dbReference>
<feature type="compositionally biased region" description="Polar residues" evidence="3">
    <location>
        <begin position="180"/>
        <end position="190"/>
    </location>
</feature>
<gene>
    <name evidence="5" type="ORF">yc1106_07595</name>
</gene>
<comment type="similarity">
    <text evidence="1">Belongs to the SWC5 family.</text>
</comment>
<organism evidence="5 6">
    <name type="scientific">Curvularia clavata</name>
    <dbReference type="NCBI Taxonomy" id="95742"/>
    <lineage>
        <taxon>Eukaryota</taxon>
        <taxon>Fungi</taxon>
        <taxon>Dikarya</taxon>
        <taxon>Ascomycota</taxon>
        <taxon>Pezizomycotina</taxon>
        <taxon>Dothideomycetes</taxon>
        <taxon>Pleosporomycetidae</taxon>
        <taxon>Pleosporales</taxon>
        <taxon>Pleosporineae</taxon>
        <taxon>Pleosporaceae</taxon>
        <taxon>Curvularia</taxon>
    </lineage>
</organism>
<dbReference type="Proteomes" id="UP001056012">
    <property type="component" value="Chromosome 5"/>
</dbReference>
<feature type="compositionally biased region" description="Basic residues" evidence="3">
    <location>
        <begin position="74"/>
        <end position="85"/>
    </location>
</feature>
<dbReference type="OrthoDB" id="445677at2759"/>
<dbReference type="GO" id="GO:0000812">
    <property type="term" value="C:Swr1 complex"/>
    <property type="evidence" value="ECO:0007669"/>
    <property type="project" value="TreeGrafter"/>
</dbReference>
<dbReference type="Pfam" id="PF07572">
    <property type="entry name" value="BCNT"/>
    <property type="match status" value="1"/>
</dbReference>
<dbReference type="InterPro" id="IPR027124">
    <property type="entry name" value="Swc5/CFDP1/2"/>
</dbReference>
<evidence type="ECO:0000313" key="6">
    <source>
        <dbReference type="Proteomes" id="UP001056012"/>
    </source>
</evidence>
<dbReference type="PANTHER" id="PTHR48407:SF1">
    <property type="entry name" value="CRANIOFACIAL DEVELOPMENT PROTEIN 1"/>
    <property type="match status" value="1"/>
</dbReference>
<evidence type="ECO:0000256" key="2">
    <source>
        <dbReference type="ARBA" id="ARBA00019138"/>
    </source>
</evidence>
<evidence type="ECO:0000313" key="5">
    <source>
        <dbReference type="EMBL" id="USP80321.1"/>
    </source>
</evidence>
<feature type="domain" description="BCNT-C" evidence="4">
    <location>
        <begin position="288"/>
        <end position="350"/>
    </location>
</feature>
<feature type="compositionally biased region" description="Acidic residues" evidence="3">
    <location>
        <begin position="90"/>
        <end position="102"/>
    </location>
</feature>
<dbReference type="AlphaFoldDB" id="A0A9Q8ZBW5"/>
<evidence type="ECO:0000256" key="1">
    <source>
        <dbReference type="ARBA" id="ARBA00010465"/>
    </source>
</evidence>
<dbReference type="VEuPathDB" id="FungiDB:yc1106_07595"/>
<accession>A0A9Q8ZBW5</accession>
<dbReference type="EMBL" id="CP089278">
    <property type="protein sequence ID" value="USP80321.1"/>
    <property type="molecule type" value="Genomic_DNA"/>
</dbReference>
<protein>
    <recommendedName>
        <fullName evidence="2">SWR1-complex protein 5</fullName>
    </recommendedName>
</protein>
<sequence>MPHTYGDEDLDINEEKYHESSDEDFDPNAAPAEDASSSEDEDHVTIEPAQRKSKRKALKDEELDSGDEVTIQAARRKRSKKKGGKASKDDDADLIISDDEGGEGGLIKTRAQRRIEGKEFRPLARTEGATVDVDALWAQMMAAPLKPIQEPKPQEVDTAKHHAPVTDIPASAEEEEQITVKKTFTFAGQDTTEEKQIPRSQLDAYLKDGWKPQDTPAAASPTDTSEKSDSKIRRPLRRPSRFDPNPTGYVRALAPEYQLSWPRTSTTNPRPEPETATDIEAATAPKKAEKTHKLNVVDKSRMDWTGFVDKEGIAEELDTHGKTKEAYLGRMEFLAGVEARREEERRNAKIKAANAAQMAG</sequence>
<feature type="region of interest" description="Disordered" evidence="3">
    <location>
        <begin position="152"/>
        <end position="290"/>
    </location>
</feature>
<reference evidence="5" key="1">
    <citation type="submission" date="2021-12" db="EMBL/GenBank/DDBJ databases">
        <title>Curvularia clavata genome.</title>
        <authorList>
            <person name="Cao Y."/>
        </authorList>
    </citation>
    <scope>NUCLEOTIDE SEQUENCE</scope>
    <source>
        <strain evidence="5">Yc1106</strain>
    </source>
</reference>
<proteinExistence type="inferred from homology"/>
<keyword evidence="6" id="KW-1185">Reference proteome</keyword>
<evidence type="ECO:0000256" key="3">
    <source>
        <dbReference type="SAM" id="MobiDB-lite"/>
    </source>
</evidence>